<accession>A0A1G7DXZ5</accession>
<evidence type="ECO:0000256" key="1">
    <source>
        <dbReference type="SAM" id="SignalP"/>
    </source>
</evidence>
<keyword evidence="1" id="KW-0732">Signal</keyword>
<feature type="signal peptide" evidence="1">
    <location>
        <begin position="1"/>
        <end position="22"/>
    </location>
</feature>
<feature type="chain" id="PRO_5017239942" evidence="1">
    <location>
        <begin position="23"/>
        <end position="267"/>
    </location>
</feature>
<organism evidence="2 3">
    <name type="scientific">Desulfuromonas thiophila</name>
    <dbReference type="NCBI Taxonomy" id="57664"/>
    <lineage>
        <taxon>Bacteria</taxon>
        <taxon>Pseudomonadati</taxon>
        <taxon>Thermodesulfobacteriota</taxon>
        <taxon>Desulfuromonadia</taxon>
        <taxon>Desulfuromonadales</taxon>
        <taxon>Desulfuromonadaceae</taxon>
        <taxon>Desulfuromonas</taxon>
    </lineage>
</organism>
<dbReference type="RefSeq" id="WP_092079896.1">
    <property type="nucleotide sequence ID" value="NZ_FNAQ01000016.1"/>
</dbReference>
<dbReference type="EMBL" id="FNAQ01000016">
    <property type="protein sequence ID" value="SDE56354.1"/>
    <property type="molecule type" value="Genomic_DNA"/>
</dbReference>
<gene>
    <name evidence="2" type="ORF">SAMN05661003_11633</name>
</gene>
<protein>
    <submittedName>
        <fullName evidence="2">Uncharacterized protein</fullName>
    </submittedName>
</protein>
<evidence type="ECO:0000313" key="2">
    <source>
        <dbReference type="EMBL" id="SDE56354.1"/>
    </source>
</evidence>
<name>A0A1G7DXZ5_9BACT</name>
<dbReference type="Proteomes" id="UP000243205">
    <property type="component" value="Unassembled WGS sequence"/>
</dbReference>
<reference evidence="3" key="1">
    <citation type="submission" date="2016-10" db="EMBL/GenBank/DDBJ databases">
        <authorList>
            <person name="Varghese N."/>
            <person name="Submissions S."/>
        </authorList>
    </citation>
    <scope>NUCLEOTIDE SEQUENCE [LARGE SCALE GENOMIC DNA]</scope>
    <source>
        <strain evidence="3">DSM 8987</strain>
    </source>
</reference>
<sequence length="267" mass="29727">MRFWFFILTLLAGIQLHVSAHAKSPDTIRQDAQQHCRDSFVFKGFYLGMPLEDAQILLNEAMGFDSAPTEIAGPLPASLPGIPPGMAPGTDAANAMAMIMGMYEASAQGVKVHDMEDHLQKKQEQRQRSPFRIYRHNGQLVLAQNSIDRPFAVAESDGRVVEFSLSVPVREKLFQAKGLTRDEFLQAFVNAYAVTSLEGDVIQLKTRYMGMEIESGVQGIYHFRSPKGYEVVYYGDVAFRDPDLGALTPHVPPEHLVIRSVATPQFN</sequence>
<dbReference type="AlphaFoldDB" id="A0A1G7DXZ5"/>
<evidence type="ECO:0000313" key="3">
    <source>
        <dbReference type="Proteomes" id="UP000243205"/>
    </source>
</evidence>
<keyword evidence="3" id="KW-1185">Reference proteome</keyword>
<proteinExistence type="predicted"/>